<dbReference type="PANTHER" id="PTHR24345">
    <property type="entry name" value="SERINE/THREONINE-PROTEIN KINASE PLK"/>
    <property type="match status" value="1"/>
</dbReference>
<feature type="domain" description="Protein kinase" evidence="7">
    <location>
        <begin position="107"/>
        <end position="363"/>
    </location>
</feature>
<feature type="binding site" evidence="6">
    <location>
        <position position="139"/>
    </location>
    <ligand>
        <name>ATP</name>
        <dbReference type="ChEBI" id="CHEBI:30616"/>
    </ligand>
</feature>
<dbReference type="EC" id="2.7.11.1" evidence="8"/>
<evidence type="ECO:0000256" key="3">
    <source>
        <dbReference type="ARBA" id="ARBA00022741"/>
    </source>
</evidence>
<dbReference type="InterPro" id="IPR000719">
    <property type="entry name" value="Prot_kinase_dom"/>
</dbReference>
<evidence type="ECO:0000256" key="5">
    <source>
        <dbReference type="ARBA" id="ARBA00022840"/>
    </source>
</evidence>
<dbReference type="Pfam" id="PF00069">
    <property type="entry name" value="Pkinase"/>
    <property type="match status" value="1"/>
</dbReference>
<dbReference type="InterPro" id="IPR017441">
    <property type="entry name" value="Protein_kinase_ATP_BS"/>
</dbReference>
<dbReference type="GO" id="GO:0004674">
    <property type="term" value="F:protein serine/threonine kinase activity"/>
    <property type="evidence" value="ECO:0007669"/>
    <property type="project" value="UniProtKB-KW"/>
</dbReference>
<organism evidence="8">
    <name type="scientific">Klebsiella pneumoniae</name>
    <dbReference type="NCBI Taxonomy" id="573"/>
    <lineage>
        <taxon>Bacteria</taxon>
        <taxon>Pseudomonadati</taxon>
        <taxon>Pseudomonadota</taxon>
        <taxon>Gammaproteobacteria</taxon>
        <taxon>Enterobacterales</taxon>
        <taxon>Enterobacteriaceae</taxon>
        <taxon>Klebsiella/Raoultella group</taxon>
        <taxon>Klebsiella</taxon>
        <taxon>Klebsiella pneumoniae complex</taxon>
    </lineage>
</organism>
<keyword evidence="1" id="KW-0723">Serine/threonine-protein kinase</keyword>
<dbReference type="EMBL" id="CAAHCR010000002">
    <property type="protein sequence ID" value="VGL58624.1"/>
    <property type="molecule type" value="Genomic_DNA"/>
</dbReference>
<evidence type="ECO:0000256" key="2">
    <source>
        <dbReference type="ARBA" id="ARBA00022679"/>
    </source>
</evidence>
<name>A0A486NL92_KLEPN</name>
<proteinExistence type="predicted"/>
<keyword evidence="5 6" id="KW-0067">ATP-binding</keyword>
<keyword evidence="3 6" id="KW-0547">Nucleotide-binding</keyword>
<dbReference type="PROSITE" id="PS00108">
    <property type="entry name" value="PROTEIN_KINASE_ST"/>
    <property type="match status" value="1"/>
</dbReference>
<dbReference type="PANTHER" id="PTHR24345:SF0">
    <property type="entry name" value="CELL CYCLE SERINE_THREONINE-PROTEIN KINASE CDC5_MSD2"/>
    <property type="match status" value="1"/>
</dbReference>
<accession>A0A486NL92</accession>
<evidence type="ECO:0000256" key="4">
    <source>
        <dbReference type="ARBA" id="ARBA00022777"/>
    </source>
</evidence>
<keyword evidence="4 8" id="KW-0418">Kinase</keyword>
<dbReference type="GO" id="GO:0005524">
    <property type="term" value="F:ATP binding"/>
    <property type="evidence" value="ECO:0007669"/>
    <property type="project" value="UniProtKB-UniRule"/>
</dbReference>
<dbReference type="InterPro" id="IPR011009">
    <property type="entry name" value="Kinase-like_dom_sf"/>
</dbReference>
<reference evidence="8" key="1">
    <citation type="submission" date="2019-03" db="EMBL/GenBank/DDBJ databases">
        <authorList>
            <consortium name="Pathogen Informatics"/>
        </authorList>
    </citation>
    <scope>NUCLEOTIDE SEQUENCE</scope>
    <source>
        <strain evidence="8">5012STDY7626445</strain>
    </source>
</reference>
<keyword evidence="2 8" id="KW-0808">Transferase</keyword>
<dbReference type="Gene3D" id="3.30.200.20">
    <property type="entry name" value="Phosphorylase Kinase, domain 1"/>
    <property type="match status" value="1"/>
</dbReference>
<dbReference type="InterPro" id="IPR008271">
    <property type="entry name" value="Ser/Thr_kinase_AS"/>
</dbReference>
<sequence length="366" mass="41665">MKKYFRIDKDWGFTKALDEINQCYRPGGIGSGPARNVHIENWGLLVGRTRALAEVKLAIEEHKTKTNLCDYIHMSNSTLNRLIDFFKELPDDSTNNKVQQGTSISSHFLMRQVGKGGNAVVWKVRKNDGSTCVMKVVKKPKGIALTRFNDEISILKKIKTLGNPSIHVIPIIDSYTQLEDDNFAWYTMPEATPLEKHITDTSPSILSILKGLLDICITVEALHKEKIYHRDIKPNNFLLYKKKWYLGDFGIATFPNKNNVTKEGAKLGSLHFYAPEMLSNTNKYSCEHADVYSFSKTMWVLLSGQKYPLGGELRLDREEALLSTFCSFKNISLLDEIISRCTSHIPTNRPTMTIIRNYIQKVIDNV</sequence>
<evidence type="ECO:0000259" key="7">
    <source>
        <dbReference type="PROSITE" id="PS50011"/>
    </source>
</evidence>
<evidence type="ECO:0000256" key="6">
    <source>
        <dbReference type="PROSITE-ProRule" id="PRU10141"/>
    </source>
</evidence>
<dbReference type="PROSITE" id="PS00107">
    <property type="entry name" value="PROTEIN_KINASE_ATP"/>
    <property type="match status" value="1"/>
</dbReference>
<dbReference type="SUPFAM" id="SSF56112">
    <property type="entry name" value="Protein kinase-like (PK-like)"/>
    <property type="match status" value="1"/>
</dbReference>
<dbReference type="RefSeq" id="WP_015585924.1">
    <property type="nucleotide sequence ID" value="NZ_CBCYCU010000014.1"/>
</dbReference>
<dbReference type="PROSITE" id="PS50011">
    <property type="entry name" value="PROTEIN_KINASE_DOM"/>
    <property type="match status" value="1"/>
</dbReference>
<gene>
    <name evidence="8" type="primary">pknH</name>
    <name evidence="8" type="ORF">SAMEA4873647_01863</name>
</gene>
<dbReference type="Gene3D" id="1.10.510.10">
    <property type="entry name" value="Transferase(Phosphotransferase) domain 1"/>
    <property type="match status" value="1"/>
</dbReference>
<evidence type="ECO:0000313" key="8">
    <source>
        <dbReference type="EMBL" id="VGL58624.1"/>
    </source>
</evidence>
<evidence type="ECO:0000256" key="1">
    <source>
        <dbReference type="ARBA" id="ARBA00022527"/>
    </source>
</evidence>
<protein>
    <submittedName>
        <fullName evidence="8">Probable serine/threonine-protein kinase pknH</fullName>
        <ecNumber evidence="8">2.7.11.1</ecNumber>
    </submittedName>
</protein>
<dbReference type="SMART" id="SM00220">
    <property type="entry name" value="S_TKc"/>
    <property type="match status" value="1"/>
</dbReference>
<dbReference type="AlphaFoldDB" id="A0A486NL92"/>